<protein>
    <recommendedName>
        <fullName evidence="5 6">Elongator complex protein 1</fullName>
    </recommendedName>
</protein>
<gene>
    <name evidence="13" type="ORF">E0L32_008019</name>
</gene>
<comment type="caution">
    <text evidence="13">The sequence shown here is derived from an EMBL/GenBank/DDBJ whole genome shotgun (WGS) entry which is preliminary data.</text>
</comment>
<feature type="domain" description="ELP1 alpha-solenoid" evidence="11">
    <location>
        <begin position="682"/>
        <end position="889"/>
    </location>
</feature>
<dbReference type="InterPro" id="IPR015943">
    <property type="entry name" value="WD40/YVTN_repeat-like_dom_sf"/>
</dbReference>
<proteinExistence type="inferred from homology"/>
<evidence type="ECO:0000313" key="13">
    <source>
        <dbReference type="EMBL" id="TPX10982.1"/>
    </source>
</evidence>
<feature type="domain" description="ELP1 N-terminal second beta-propeller" evidence="9">
    <location>
        <begin position="400"/>
        <end position="658"/>
    </location>
</feature>
<feature type="domain" description="ELP1 TPR" evidence="10">
    <location>
        <begin position="898"/>
        <end position="1063"/>
    </location>
</feature>
<dbReference type="InterPro" id="IPR056165">
    <property type="entry name" value="Beta-prop_ELP1_2nd"/>
</dbReference>
<dbReference type="InterPro" id="IPR056167">
    <property type="entry name" value="A-sol_ELP1"/>
</dbReference>
<evidence type="ECO:0000259" key="10">
    <source>
        <dbReference type="Pfam" id="PF23878"/>
    </source>
</evidence>
<dbReference type="Gene3D" id="2.130.10.10">
    <property type="entry name" value="YVTN repeat-like/Quinoprotein amine dehydrogenase"/>
    <property type="match status" value="1"/>
</dbReference>
<organism evidence="13 14">
    <name type="scientific">Thyridium curvatum</name>
    <dbReference type="NCBI Taxonomy" id="1093900"/>
    <lineage>
        <taxon>Eukaryota</taxon>
        <taxon>Fungi</taxon>
        <taxon>Dikarya</taxon>
        <taxon>Ascomycota</taxon>
        <taxon>Pezizomycotina</taxon>
        <taxon>Sordariomycetes</taxon>
        <taxon>Sordariomycetidae</taxon>
        <taxon>Thyridiales</taxon>
        <taxon>Thyridiaceae</taxon>
        <taxon>Thyridium</taxon>
    </lineage>
</organism>
<comment type="pathway">
    <text evidence="1">tRNA modification; 5-methoxycarbonylmethyl-2-thiouridine-tRNA biosynthesis.</text>
</comment>
<dbReference type="PANTHER" id="PTHR12747:SF0">
    <property type="entry name" value="ELONGATOR COMPLEX PROTEIN 1"/>
    <property type="match status" value="1"/>
</dbReference>
<comment type="subcellular location">
    <subcellularLocation>
        <location evidence="6">Cytoplasm</location>
    </subcellularLocation>
    <subcellularLocation>
        <location evidence="6">Nucleus</location>
    </subcellularLocation>
</comment>
<dbReference type="Pfam" id="PF23936">
    <property type="entry name" value="HB_ELP1"/>
    <property type="match status" value="1"/>
</dbReference>
<evidence type="ECO:0000256" key="2">
    <source>
        <dbReference type="ARBA" id="ARBA00006086"/>
    </source>
</evidence>
<evidence type="ECO:0000259" key="12">
    <source>
        <dbReference type="Pfam" id="PF23936"/>
    </source>
</evidence>
<dbReference type="Proteomes" id="UP000319257">
    <property type="component" value="Unassembled WGS sequence"/>
</dbReference>
<dbReference type="OrthoDB" id="40048at2759"/>
<keyword evidence="3 6" id="KW-0963">Cytoplasm</keyword>
<evidence type="ECO:0000256" key="5">
    <source>
        <dbReference type="ARBA" id="ARBA00029535"/>
    </source>
</evidence>
<dbReference type="RefSeq" id="XP_030992693.1">
    <property type="nucleotide sequence ID" value="XM_031142827.1"/>
</dbReference>
<keyword evidence="4" id="KW-0819">tRNA processing</keyword>
<sequence length="1325" mass="144897">MRNLRNIRYETARCAADITSACWDAASDEVLVTFGPDENDGKIELARVANGTAPRPWDLQCRTVASWDTPSPNPDLAVDRVVSLHHFSDNLTTCVVLAGGDIVVVQEDNAGVASENVHIEIVGSIDAGITAARWSPDEDLLVIATSAGTVVYMSRSFDGIAEATMAAEDLKMSKHVSVGWGKKETQFQGRGAKALRDPTIPEKVDQGVLSPQDDRRTTISWRGDGAFVAVNSLEASERRVIRVYSREGVLDSVSEPVDGLEGALSWRPAGNLMAGIQAVGGGADVVFFERNGLRHGNFTLRSPHQVDNTGVPLELEWNSDSTVLAVKYESVVQLWTMGNYHWYLKQEIFTGPGCSHVVWHPEKSLRLATAASDNLLSTEHIFHIARGPLTEPNDHGAVAVIDGSTVKLTPLRTGNVPPPMALFEITDAASSVVDVAFSKDHSTMAVLHQTGVNFYAWQTKGARSLAPKLIGQVEFEETERRLFERPVFQICFSEGEAAHVLYGGEGPQISLCRPGMTEKLTLEGLEQNEIVSFVTSSSEDSTAIGQSRSGQLFRISNEEQETLPIKFPLQLPWAEVVSYGESPIAFGLSRSGHLYANSRLLTKNCTSFVVTREHLILTTSNHFLKFVHLDDVEELSMPGDDPENDERCRSIERGARLVTAMPTNMSVVLQMPRGNLETIYPRAMVLAGIRRLIEEKDYGKAFMTCRSQRVDMNILYDHRPEQLLSNVKLFLDQLKDVTYVDLFLSSLKEEDVTQTMYKDTRPVKSQEVPGLLNPVAAVPAAKPAGSKVNVVCDAVLASLHTQKNANLQNIITAHVCKNPPALDDGLQVVAELMKEDESLAERAVEHICFLADVNQLYDQALGLYNLDLTLLVAQQSQRDPREYLPFIQGLHQLPELRRKFTIDDYLNHRQKALAHLHALNVFDEVRDYTAKYELYQTALGLYKYETERHNILMDMYAEFLASRSKNREAGLAYESLGNYAKAAVCYRAAGATCWRECLFAAQQQQDPPLSATAFSELATTLAEALYEAKDYSSAATVHLDYLSSVESAVRCLCRGYHFADAMRVVALRGRPDLLASGVDAGLADALSSSTELLADCKAQLRAQVPRILELQRKAVEDPLGFYEGDDQRAAGAGGDVPDDVSVAASSRAASTSASLFTRYTGKAGSVGTAGTGVSRATHKNRRREEKKRARGRKGTVYEEEYLVNSVRRLVERVGAAGPEVERLVAGLARRGMQERARAAEALMAEVVEGCRAAVAEIWAADKAGPEGGKGPSPDGEATGGGGGGPQEEYARLLGGEAVLAESLEAMKSRQTPPVVKDFARLSLLG</sequence>
<dbReference type="GO" id="GO:0005829">
    <property type="term" value="C:cytosol"/>
    <property type="evidence" value="ECO:0007669"/>
    <property type="project" value="TreeGrafter"/>
</dbReference>
<accession>A0A507AMC9</accession>
<dbReference type="InterPro" id="IPR006849">
    <property type="entry name" value="Elp1"/>
</dbReference>
<dbReference type="Pfam" id="PF04762">
    <property type="entry name" value="Beta-prop_ELP1_1st"/>
    <property type="match status" value="1"/>
</dbReference>
<dbReference type="GO" id="GO:0005634">
    <property type="term" value="C:nucleus"/>
    <property type="evidence" value="ECO:0007669"/>
    <property type="project" value="UniProtKB-SubCell"/>
</dbReference>
<keyword evidence="6" id="KW-0539">Nucleus</keyword>
<evidence type="ECO:0000256" key="6">
    <source>
        <dbReference type="PIRNR" id="PIRNR017233"/>
    </source>
</evidence>
<dbReference type="SUPFAM" id="SSF69322">
    <property type="entry name" value="Tricorn protease domain 2"/>
    <property type="match status" value="1"/>
</dbReference>
<dbReference type="InParanoid" id="A0A507AMC9"/>
<comment type="similarity">
    <text evidence="2 6">Belongs to the ELP1/IKA1 family.</text>
</comment>
<dbReference type="GO" id="GO:0033588">
    <property type="term" value="C:elongator holoenzyme complex"/>
    <property type="evidence" value="ECO:0007669"/>
    <property type="project" value="InterPro"/>
</dbReference>
<keyword evidence="14" id="KW-1185">Reference proteome</keyword>
<evidence type="ECO:0000256" key="3">
    <source>
        <dbReference type="ARBA" id="ARBA00022490"/>
    </source>
</evidence>
<dbReference type="PIRSF" id="PIRSF017233">
    <property type="entry name" value="IKAP"/>
    <property type="match status" value="1"/>
</dbReference>
<comment type="function">
    <text evidence="6">Component of the elongator complex which is required for multiple tRNA modifications, including mcm5U (5-methoxycarbonylmethyl uridine), mcm5s2U (5-methoxycarbonylmethyl-2-thiouridine), and ncm5U (5-carbamoylmethyl uridine). The elongator complex catalyzes formation of carboxymethyluridine in the wobble base at position 34 in tRNAs.</text>
</comment>
<dbReference type="GO" id="GO:0002926">
    <property type="term" value="P:tRNA wobble base 5-methoxycarbonylmethyl-2-thiouridinylation"/>
    <property type="evidence" value="ECO:0007669"/>
    <property type="project" value="TreeGrafter"/>
</dbReference>
<dbReference type="GeneID" id="41975466"/>
<dbReference type="Pfam" id="PF23925">
    <property type="entry name" value="A-sol_ELP1"/>
    <property type="match status" value="1"/>
</dbReference>
<dbReference type="InterPro" id="IPR056169">
    <property type="entry name" value="HB_ELP1"/>
</dbReference>
<dbReference type="InterPro" id="IPR056164">
    <property type="entry name" value="Beta-prop_ELP1_1st"/>
</dbReference>
<dbReference type="PANTHER" id="PTHR12747">
    <property type="entry name" value="ELONGATOR COMPLEX PROTEIN 1"/>
    <property type="match status" value="1"/>
</dbReference>
<evidence type="ECO:0000256" key="4">
    <source>
        <dbReference type="ARBA" id="ARBA00022694"/>
    </source>
</evidence>
<evidence type="ECO:0000256" key="7">
    <source>
        <dbReference type="SAM" id="MobiDB-lite"/>
    </source>
</evidence>
<evidence type="ECO:0000259" key="11">
    <source>
        <dbReference type="Pfam" id="PF23925"/>
    </source>
</evidence>
<dbReference type="InterPro" id="IPR056166">
    <property type="entry name" value="TPR_ELP1"/>
</dbReference>
<evidence type="ECO:0000313" key="14">
    <source>
        <dbReference type="Proteomes" id="UP000319257"/>
    </source>
</evidence>
<dbReference type="Pfam" id="PF23797">
    <property type="entry name" value="Beta-prop_ELP1_2nd"/>
    <property type="match status" value="1"/>
</dbReference>
<dbReference type="UniPathway" id="UPA00988"/>
<feature type="region of interest" description="Disordered" evidence="7">
    <location>
        <begin position="1262"/>
        <end position="1288"/>
    </location>
</feature>
<feature type="region of interest" description="Disordered" evidence="7">
    <location>
        <begin position="1167"/>
        <end position="1192"/>
    </location>
</feature>
<evidence type="ECO:0000256" key="1">
    <source>
        <dbReference type="ARBA" id="ARBA00005043"/>
    </source>
</evidence>
<dbReference type="FunCoup" id="A0A507AMC9">
    <property type="interactions" value="989"/>
</dbReference>
<feature type="domain" description="ELP1 three-helical bundle" evidence="12">
    <location>
        <begin position="1151"/>
        <end position="1257"/>
    </location>
</feature>
<reference evidence="13 14" key="1">
    <citation type="submission" date="2019-06" db="EMBL/GenBank/DDBJ databases">
        <title>Draft genome sequence of the filamentous fungus Phialemoniopsis curvata isolated from diesel fuel.</title>
        <authorList>
            <person name="Varaljay V.A."/>
            <person name="Lyon W.J."/>
            <person name="Crouch A.L."/>
            <person name="Drake C.E."/>
            <person name="Hollomon J.M."/>
            <person name="Nadeau L.J."/>
            <person name="Nunn H.S."/>
            <person name="Stevenson B.S."/>
            <person name="Bojanowski C.L."/>
            <person name="Crookes-Goodson W.J."/>
        </authorList>
    </citation>
    <scope>NUCLEOTIDE SEQUENCE [LARGE SCALE GENOMIC DNA]</scope>
    <source>
        <strain evidence="13 14">D216</strain>
    </source>
</reference>
<evidence type="ECO:0000259" key="9">
    <source>
        <dbReference type="Pfam" id="PF23797"/>
    </source>
</evidence>
<dbReference type="Pfam" id="PF23878">
    <property type="entry name" value="TPR_ELP1"/>
    <property type="match status" value="1"/>
</dbReference>
<dbReference type="EMBL" id="SKBQ01000051">
    <property type="protein sequence ID" value="TPX10982.1"/>
    <property type="molecule type" value="Genomic_DNA"/>
</dbReference>
<evidence type="ECO:0000259" key="8">
    <source>
        <dbReference type="Pfam" id="PF04762"/>
    </source>
</evidence>
<feature type="domain" description="ELP1 first N-terminal beta-propeller" evidence="8">
    <location>
        <begin position="1"/>
        <end position="362"/>
    </location>
</feature>
<dbReference type="GO" id="GO:0000049">
    <property type="term" value="F:tRNA binding"/>
    <property type="evidence" value="ECO:0007669"/>
    <property type="project" value="TreeGrafter"/>
</dbReference>
<dbReference type="STRING" id="1093900.A0A507AMC9"/>
<name>A0A507AMC9_9PEZI</name>